<proteinExistence type="predicted"/>
<dbReference type="KEGG" id="cgh:CGC50_04750"/>
<dbReference type="EMBL" id="CP022386">
    <property type="protein sequence ID" value="ATA86532.1"/>
    <property type="molecule type" value="Genomic_DNA"/>
</dbReference>
<dbReference type="GeneID" id="84807871"/>
<name>A0A250FMZ1_9FLAO</name>
<dbReference type="OrthoDB" id="1151638at2"/>
<accession>A0A250FMZ1</accession>
<reference evidence="2" key="1">
    <citation type="submission" date="2017-06" db="EMBL/GenBank/DDBJ databases">
        <title>Capnocytophaga spp. assemblies.</title>
        <authorList>
            <person name="Gulvik C.A."/>
        </authorList>
    </citation>
    <scope>NUCLEOTIDE SEQUENCE [LARGE SCALE GENOMIC DNA]</scope>
    <source>
        <strain evidence="2">H1496</strain>
    </source>
</reference>
<protein>
    <submittedName>
        <fullName evidence="1">Uncharacterized protein</fullName>
    </submittedName>
</protein>
<evidence type="ECO:0000313" key="1">
    <source>
        <dbReference type="EMBL" id="ATA86532.1"/>
    </source>
</evidence>
<dbReference type="Proteomes" id="UP000217250">
    <property type="component" value="Chromosome"/>
</dbReference>
<dbReference type="PROSITE" id="PS51257">
    <property type="entry name" value="PROKAR_LIPOPROTEIN"/>
    <property type="match status" value="1"/>
</dbReference>
<dbReference type="AlphaFoldDB" id="A0A250FMZ1"/>
<organism evidence="1 2">
    <name type="scientific">Capnocytophaga gingivalis</name>
    <dbReference type="NCBI Taxonomy" id="1017"/>
    <lineage>
        <taxon>Bacteria</taxon>
        <taxon>Pseudomonadati</taxon>
        <taxon>Bacteroidota</taxon>
        <taxon>Flavobacteriia</taxon>
        <taxon>Flavobacteriales</taxon>
        <taxon>Flavobacteriaceae</taxon>
        <taxon>Capnocytophaga</taxon>
    </lineage>
</organism>
<evidence type="ECO:0000313" key="2">
    <source>
        <dbReference type="Proteomes" id="UP000217250"/>
    </source>
</evidence>
<sequence length="304" mass="35145">MKKIMVSLVAIAALVGCSKSDNGEEGTIVPNNYPKKITMKEEDGKILHTTEYTILDGKILSYTSQQYENGTPNIKKSINTISYDGNYIKEVKQQGGWDADKIETFSYKDGKLEKKVIKYNASPDKTYTVSYEYSGENLSTIKGEPIVTVRRNNGREEVQISRYQDFTYTRSGEQMVENIETYILDEQGNKKDSSLETNKYTFSGNDLIKKEETTPFQSITYEYTYDTSKKNIKRNNVSTILDPNYFTDGERSEHALKTKKRVYNGTTTEYEYVYEYKNDQLVKEERFKKKDSGNVLELTTEYEY</sequence>
<gene>
    <name evidence="1" type="ORF">CGC50_04750</name>
</gene>
<dbReference type="RefSeq" id="WP_095909903.1">
    <property type="nucleotide sequence ID" value="NZ_CP022386.1"/>
</dbReference>